<reference evidence="2" key="1">
    <citation type="submission" date="2020-04" db="EMBL/GenBank/DDBJ databases">
        <authorList>
            <person name="Alioto T."/>
            <person name="Alioto T."/>
            <person name="Gomez Garrido J."/>
        </authorList>
    </citation>
    <scope>NUCLEOTIDE SEQUENCE</scope>
    <source>
        <strain evidence="2">A484AB</strain>
    </source>
</reference>
<gene>
    <name evidence="2" type="ORF">PACLA_8A051426</name>
</gene>
<dbReference type="Proteomes" id="UP001152795">
    <property type="component" value="Unassembled WGS sequence"/>
</dbReference>
<protein>
    <submittedName>
        <fullName evidence="2">Uncharacterized protein</fullName>
    </submittedName>
</protein>
<accession>A0A6S7L7C0</accession>
<organism evidence="2 3">
    <name type="scientific">Paramuricea clavata</name>
    <name type="common">Red gorgonian</name>
    <name type="synonym">Violescent sea-whip</name>
    <dbReference type="NCBI Taxonomy" id="317549"/>
    <lineage>
        <taxon>Eukaryota</taxon>
        <taxon>Metazoa</taxon>
        <taxon>Cnidaria</taxon>
        <taxon>Anthozoa</taxon>
        <taxon>Octocorallia</taxon>
        <taxon>Malacalcyonacea</taxon>
        <taxon>Plexauridae</taxon>
        <taxon>Paramuricea</taxon>
    </lineage>
</organism>
<evidence type="ECO:0000256" key="1">
    <source>
        <dbReference type="SAM" id="MobiDB-lite"/>
    </source>
</evidence>
<proteinExistence type="predicted"/>
<evidence type="ECO:0000313" key="2">
    <source>
        <dbReference type="EMBL" id="CAB4028369.1"/>
    </source>
</evidence>
<feature type="non-terminal residue" evidence="2">
    <location>
        <position position="163"/>
    </location>
</feature>
<comment type="caution">
    <text evidence="2">The sequence shown here is derived from an EMBL/GenBank/DDBJ whole genome shotgun (WGS) entry which is preliminary data.</text>
</comment>
<dbReference type="EMBL" id="CACRXK020015437">
    <property type="protein sequence ID" value="CAB4028369.1"/>
    <property type="molecule type" value="Genomic_DNA"/>
</dbReference>
<evidence type="ECO:0000313" key="3">
    <source>
        <dbReference type="Proteomes" id="UP001152795"/>
    </source>
</evidence>
<dbReference type="AlphaFoldDB" id="A0A6S7L7C0"/>
<feature type="region of interest" description="Disordered" evidence="1">
    <location>
        <begin position="1"/>
        <end position="37"/>
    </location>
</feature>
<name>A0A6S7L7C0_PARCT</name>
<keyword evidence="3" id="KW-1185">Reference proteome</keyword>
<dbReference type="OrthoDB" id="2194416at2759"/>
<sequence length="163" mass="18875">MNTTNVEDNDVNETGTTSEGPSSGRCPVDQQHMPSRHATAEAIRLKWTKEINVVIMECFYLSKPFSENGKPQRGYRQRMHRIWNERGVFPAKEQRIWTICDQARAIRKNGWLTDIELESIKQRVLRVRLCNFRPLDTGSKINPALIKLCVWIKKPLLIINTKG</sequence>
<feature type="compositionally biased region" description="Polar residues" evidence="1">
    <location>
        <begin position="1"/>
        <end position="21"/>
    </location>
</feature>